<comment type="caution">
    <text evidence="2">The sequence shown here is derived from an EMBL/GenBank/DDBJ whole genome shotgun (WGS) entry which is preliminary data.</text>
</comment>
<gene>
    <name evidence="2" type="ORF">BJ988_005421</name>
</gene>
<feature type="transmembrane region" description="Helical" evidence="1">
    <location>
        <begin position="241"/>
        <end position="274"/>
    </location>
</feature>
<dbReference type="RefSeq" id="WP_179660932.1">
    <property type="nucleotide sequence ID" value="NZ_JACBZR010000001.1"/>
</dbReference>
<sequence>MDHAAAVSLAIGACVLFSFSAAVQQRASALAPGRSGGISGVERLMLALVRNPLWVTGAVINAIGFGVQAVALHHGSVSVVQSVMPTQLLFALVFASIAARHWPTLADWVSGAAICGGVILLVTDDHRGGTYADVGRVALFAGCVAVVICVLLLAAHRFPPPIAAATTAVAAGCSFATTSVLLKITADRAAADGFLGLLTLPAFYGLLCTCGLGIVLTQAALAAGPLPWAMAAMTITNPTVSYVAAVVAFGASAPTLWVAVCAGALLVTGIIGLARSRSVVRWTPAQPERTGIPALPL</sequence>
<feature type="transmembrane region" description="Helical" evidence="1">
    <location>
        <begin position="79"/>
        <end position="99"/>
    </location>
</feature>
<evidence type="ECO:0000256" key="1">
    <source>
        <dbReference type="SAM" id="Phobius"/>
    </source>
</evidence>
<accession>A0A7Z0DSL3</accession>
<dbReference type="Proteomes" id="UP000564496">
    <property type="component" value="Unassembled WGS sequence"/>
</dbReference>
<dbReference type="PANTHER" id="PTHR40761">
    <property type="entry name" value="CONSERVED INTEGRAL MEMBRANE ALANINE VALINE AND LEUCINE RICH PROTEIN-RELATED"/>
    <property type="match status" value="1"/>
</dbReference>
<organism evidence="2 3">
    <name type="scientific">Nocardioides panzhihuensis</name>
    <dbReference type="NCBI Taxonomy" id="860243"/>
    <lineage>
        <taxon>Bacteria</taxon>
        <taxon>Bacillati</taxon>
        <taxon>Actinomycetota</taxon>
        <taxon>Actinomycetes</taxon>
        <taxon>Propionibacteriales</taxon>
        <taxon>Nocardioidaceae</taxon>
        <taxon>Nocardioides</taxon>
    </lineage>
</organism>
<feature type="transmembrane region" description="Helical" evidence="1">
    <location>
        <begin position="162"/>
        <end position="182"/>
    </location>
</feature>
<name>A0A7Z0DSL3_9ACTN</name>
<reference evidence="2 3" key="1">
    <citation type="submission" date="2020-07" db="EMBL/GenBank/DDBJ databases">
        <title>Sequencing the genomes of 1000 actinobacteria strains.</title>
        <authorList>
            <person name="Klenk H.-P."/>
        </authorList>
    </citation>
    <scope>NUCLEOTIDE SEQUENCE [LARGE SCALE GENOMIC DNA]</scope>
    <source>
        <strain evidence="2 3">DSM 26487</strain>
    </source>
</reference>
<dbReference type="AlphaFoldDB" id="A0A7Z0DSL3"/>
<dbReference type="PANTHER" id="PTHR40761:SF1">
    <property type="entry name" value="CONSERVED INTEGRAL MEMBRANE ALANINE VALINE AND LEUCINE RICH PROTEIN-RELATED"/>
    <property type="match status" value="1"/>
</dbReference>
<feature type="transmembrane region" description="Helical" evidence="1">
    <location>
        <begin position="53"/>
        <end position="72"/>
    </location>
</feature>
<dbReference type="EMBL" id="JACBZR010000001">
    <property type="protein sequence ID" value="NYI80773.1"/>
    <property type="molecule type" value="Genomic_DNA"/>
</dbReference>
<evidence type="ECO:0000313" key="2">
    <source>
        <dbReference type="EMBL" id="NYI80773.1"/>
    </source>
</evidence>
<keyword evidence="1" id="KW-0472">Membrane</keyword>
<feature type="transmembrane region" description="Helical" evidence="1">
    <location>
        <begin position="134"/>
        <end position="156"/>
    </location>
</feature>
<dbReference type="SUPFAM" id="SSF103481">
    <property type="entry name" value="Multidrug resistance efflux transporter EmrE"/>
    <property type="match status" value="1"/>
</dbReference>
<proteinExistence type="predicted"/>
<dbReference type="InterPro" id="IPR037185">
    <property type="entry name" value="EmrE-like"/>
</dbReference>
<keyword evidence="3" id="KW-1185">Reference proteome</keyword>
<evidence type="ECO:0000313" key="3">
    <source>
        <dbReference type="Proteomes" id="UP000564496"/>
    </source>
</evidence>
<feature type="transmembrane region" description="Helical" evidence="1">
    <location>
        <begin position="105"/>
        <end position="122"/>
    </location>
</feature>
<evidence type="ECO:0008006" key="4">
    <source>
        <dbReference type="Google" id="ProtNLM"/>
    </source>
</evidence>
<keyword evidence="1" id="KW-1133">Transmembrane helix</keyword>
<feature type="transmembrane region" description="Helical" evidence="1">
    <location>
        <begin position="194"/>
        <end position="221"/>
    </location>
</feature>
<keyword evidence="1" id="KW-0812">Transmembrane</keyword>
<dbReference type="NCBIfam" id="NF038012">
    <property type="entry name" value="DMT_1"/>
    <property type="match status" value="1"/>
</dbReference>
<protein>
    <recommendedName>
        <fullName evidence="4">DMT family transporter</fullName>
    </recommendedName>
</protein>